<protein>
    <submittedName>
        <fullName evidence="2">Uncharacterized protein</fullName>
    </submittedName>
</protein>
<proteinExistence type="predicted"/>
<evidence type="ECO:0000256" key="1">
    <source>
        <dbReference type="SAM" id="MobiDB-lite"/>
    </source>
</evidence>
<reference evidence="2 3" key="1">
    <citation type="journal article" date="2023" name="Sci. Data">
        <title>Genome assembly of the Korean intertidal mud-creeper Batillaria attramentaria.</title>
        <authorList>
            <person name="Patra A.K."/>
            <person name="Ho P.T."/>
            <person name="Jun S."/>
            <person name="Lee S.J."/>
            <person name="Kim Y."/>
            <person name="Won Y.J."/>
        </authorList>
    </citation>
    <scope>NUCLEOTIDE SEQUENCE [LARGE SCALE GENOMIC DNA]</scope>
    <source>
        <strain evidence="2">Wonlab-2016</strain>
    </source>
</reference>
<evidence type="ECO:0000313" key="3">
    <source>
        <dbReference type="Proteomes" id="UP001519460"/>
    </source>
</evidence>
<accession>A0ABD0KTI4</accession>
<sequence>MGKLTLRGPPRARKGDKHSSLSSNAPRNYEGPRRQHCAADVFVRTVFNRANQPLIRADLSLAVSPLFCWCPGTDGHCGASWDTSSPHSSASNCPSAHLSIFSLPLQNTTTLATPQGLTRSKHQFRQLPPSCPTSIFSNGSKWASTSLTPSSREGKQLTDASRIRQRFTDRIRLWAAAASCVRVDVCMCEGCPTSPVTGAAKWKPRKLTTEMHKRRL</sequence>
<name>A0ABD0KTI4_9CAEN</name>
<feature type="region of interest" description="Disordered" evidence="1">
    <location>
        <begin position="1"/>
        <end position="32"/>
    </location>
</feature>
<organism evidence="2 3">
    <name type="scientific">Batillaria attramentaria</name>
    <dbReference type="NCBI Taxonomy" id="370345"/>
    <lineage>
        <taxon>Eukaryota</taxon>
        <taxon>Metazoa</taxon>
        <taxon>Spiralia</taxon>
        <taxon>Lophotrochozoa</taxon>
        <taxon>Mollusca</taxon>
        <taxon>Gastropoda</taxon>
        <taxon>Caenogastropoda</taxon>
        <taxon>Sorbeoconcha</taxon>
        <taxon>Cerithioidea</taxon>
        <taxon>Batillariidae</taxon>
        <taxon>Batillaria</taxon>
    </lineage>
</organism>
<gene>
    <name evidence="2" type="ORF">BaRGS_00018141</name>
</gene>
<comment type="caution">
    <text evidence="2">The sequence shown here is derived from an EMBL/GenBank/DDBJ whole genome shotgun (WGS) entry which is preliminary data.</text>
</comment>
<dbReference type="Proteomes" id="UP001519460">
    <property type="component" value="Unassembled WGS sequence"/>
</dbReference>
<dbReference type="AlphaFoldDB" id="A0ABD0KTI4"/>
<evidence type="ECO:0000313" key="2">
    <source>
        <dbReference type="EMBL" id="KAK7490538.1"/>
    </source>
</evidence>
<keyword evidence="3" id="KW-1185">Reference proteome</keyword>
<dbReference type="EMBL" id="JACVVK020000125">
    <property type="protein sequence ID" value="KAK7490538.1"/>
    <property type="molecule type" value="Genomic_DNA"/>
</dbReference>